<evidence type="ECO:0000256" key="4">
    <source>
        <dbReference type="ARBA" id="ARBA00023316"/>
    </source>
</evidence>
<keyword evidence="9" id="KW-1185">Reference proteome</keyword>
<organism evidence="8 9">
    <name type="scientific">Uliginosibacterium sediminicola</name>
    <dbReference type="NCBI Taxonomy" id="2024550"/>
    <lineage>
        <taxon>Bacteria</taxon>
        <taxon>Pseudomonadati</taxon>
        <taxon>Pseudomonadota</taxon>
        <taxon>Betaproteobacteria</taxon>
        <taxon>Rhodocyclales</taxon>
        <taxon>Zoogloeaceae</taxon>
        <taxon>Uliginosibacterium</taxon>
    </lineage>
</organism>
<dbReference type="EMBL" id="JBDIVE010000003">
    <property type="protein sequence ID" value="MEN3068413.1"/>
    <property type="molecule type" value="Genomic_DNA"/>
</dbReference>
<comment type="catalytic activity">
    <reaction evidence="1">
        <text>Exolytic cleavage of the (1-&gt;4)-beta-glycosidic linkage between N-acetylmuramic acid (MurNAc) and N-acetylglucosamine (GlcNAc) residues in peptidoglycan, from either the reducing or the non-reducing ends of the peptidoglycan chains, with concomitant formation of a 1,6-anhydrobond in the MurNAc residue.</text>
        <dbReference type="EC" id="4.2.2.n1"/>
    </reaction>
</comment>
<evidence type="ECO:0000256" key="1">
    <source>
        <dbReference type="ARBA" id="ARBA00001420"/>
    </source>
</evidence>
<dbReference type="PROSITE" id="PS51257">
    <property type="entry name" value="PROKAR_LIPOPROTEIN"/>
    <property type="match status" value="1"/>
</dbReference>
<dbReference type="EC" id="4.2.2.n1" evidence="2"/>
<dbReference type="Pfam" id="PF06725">
    <property type="entry name" value="3D"/>
    <property type="match status" value="1"/>
</dbReference>
<keyword evidence="3" id="KW-0456">Lyase</keyword>
<dbReference type="SMART" id="SM00925">
    <property type="entry name" value="MltA"/>
    <property type="match status" value="1"/>
</dbReference>
<evidence type="ECO:0000256" key="3">
    <source>
        <dbReference type="ARBA" id="ARBA00023239"/>
    </source>
</evidence>
<evidence type="ECO:0000259" key="7">
    <source>
        <dbReference type="SMART" id="SM00925"/>
    </source>
</evidence>
<gene>
    <name evidence="8" type="ORF">ABDB84_07970</name>
</gene>
<dbReference type="Pfam" id="PF03562">
    <property type="entry name" value="MltA"/>
    <property type="match status" value="1"/>
</dbReference>
<keyword evidence="6" id="KW-0732">Signal</keyword>
<dbReference type="InterPro" id="IPR026044">
    <property type="entry name" value="MltA"/>
</dbReference>
<comment type="caution">
    <text evidence="8">The sequence shown here is derived from an EMBL/GenBank/DDBJ whole genome shotgun (WGS) entry which is preliminary data.</text>
</comment>
<evidence type="ECO:0000256" key="2">
    <source>
        <dbReference type="ARBA" id="ARBA00012587"/>
    </source>
</evidence>
<accession>A0ABU9YXG6</accession>
<dbReference type="Gene3D" id="2.40.240.50">
    <property type="entry name" value="Barwin-like endoglucanases"/>
    <property type="match status" value="1"/>
</dbReference>
<dbReference type="InterPro" id="IPR010611">
    <property type="entry name" value="3D_dom"/>
</dbReference>
<evidence type="ECO:0000256" key="6">
    <source>
        <dbReference type="SAM" id="SignalP"/>
    </source>
</evidence>
<evidence type="ECO:0000313" key="8">
    <source>
        <dbReference type="EMBL" id="MEN3068413.1"/>
    </source>
</evidence>
<dbReference type="InterPro" id="IPR005300">
    <property type="entry name" value="MltA_B"/>
</dbReference>
<dbReference type="SUPFAM" id="SSF50685">
    <property type="entry name" value="Barwin-like endoglucanases"/>
    <property type="match status" value="1"/>
</dbReference>
<evidence type="ECO:0000256" key="5">
    <source>
        <dbReference type="ARBA" id="ARBA00030918"/>
    </source>
</evidence>
<dbReference type="Proteomes" id="UP001410394">
    <property type="component" value="Unassembled WGS sequence"/>
</dbReference>
<feature type="chain" id="PRO_5046985768" description="peptidoglycan lytic exotransglycosylase" evidence="6">
    <location>
        <begin position="29"/>
        <end position="425"/>
    </location>
</feature>
<reference evidence="8 9" key="1">
    <citation type="journal article" date="2018" name="Int. J. Syst. Evol. Microbiol.">
        <title>Uliginosibacterium sediminicola sp. nov., isolated from freshwater sediment.</title>
        <authorList>
            <person name="Hwang W.M."/>
            <person name="Kim S.M."/>
            <person name="Kang K."/>
            <person name="Ahn T.Y."/>
        </authorList>
    </citation>
    <scope>NUCLEOTIDE SEQUENCE [LARGE SCALE GENOMIC DNA]</scope>
    <source>
        <strain evidence="8 9">M1-21</strain>
    </source>
</reference>
<sequence>MQNQQYRPLARLLPALCVLLLSACQSFGPTPVTPPATPTPATPVPPVTPVAPVTPPAVPTPEVPAKPPAEAAAPWRAARWSDLPGWQQDDPQQALPALLSSCRGMRVAETVKAWASTCEALRKLGSKPSREQLRQLLQTRLTPWQLINADGSEQGLITGYYEPLLRASRTRSAQFNVPVLGVPDDLITVELGDLYPELKGSRVRGRLEGRKLLPYWNRTQIDAQIDSLPARTLLYTEDPIELFFLQVQGSGQAQLPDGSRVRLAYADQNGHPYKSIGRWLIDQGELKLEQASMQGIQAWARAHPARLAELLGANPSYVFFREEASTGEGPKGSLGVPLTGMRSIAVDPRSIPLGAPVFLAAKMPDGQNLQQLMLAQDTGGAIRGRVRADVFTGFGAEAGAQAGRMRQQGRIWLLWPQDAPLPATP</sequence>
<dbReference type="InterPro" id="IPR036908">
    <property type="entry name" value="RlpA-like_sf"/>
</dbReference>
<proteinExistence type="predicted"/>
<feature type="domain" description="Lytic transglycosylase MltA" evidence="7">
    <location>
        <begin position="164"/>
        <end position="321"/>
    </location>
</feature>
<dbReference type="CDD" id="cd14485">
    <property type="entry name" value="mltA_like_LT_A"/>
    <property type="match status" value="1"/>
</dbReference>
<name>A0ABU9YXG6_9RHOO</name>
<dbReference type="RefSeq" id="WP_345919182.1">
    <property type="nucleotide sequence ID" value="NZ_JBDIVE010000003.1"/>
</dbReference>
<protein>
    <recommendedName>
        <fullName evidence="2">peptidoglycan lytic exotransglycosylase</fullName>
        <ecNumber evidence="2">4.2.2.n1</ecNumber>
    </recommendedName>
    <alternativeName>
        <fullName evidence="5">Murein hydrolase A</fullName>
    </alternativeName>
</protein>
<dbReference type="PANTHER" id="PTHR30124:SF0">
    <property type="entry name" value="MEMBRANE-BOUND LYTIC MUREIN TRANSGLYCOSYLASE A"/>
    <property type="match status" value="1"/>
</dbReference>
<dbReference type="PIRSF" id="PIRSF019422">
    <property type="entry name" value="MltA"/>
    <property type="match status" value="1"/>
</dbReference>
<dbReference type="CDD" id="cd14668">
    <property type="entry name" value="mlta_B"/>
    <property type="match status" value="1"/>
</dbReference>
<keyword evidence="4" id="KW-0961">Cell wall biogenesis/degradation</keyword>
<dbReference type="PANTHER" id="PTHR30124">
    <property type="entry name" value="MEMBRANE-BOUND LYTIC MUREIN TRANSGLYCOSYLASE A"/>
    <property type="match status" value="1"/>
</dbReference>
<evidence type="ECO:0000313" key="9">
    <source>
        <dbReference type="Proteomes" id="UP001410394"/>
    </source>
</evidence>
<dbReference type="Gene3D" id="2.40.40.10">
    <property type="entry name" value="RlpA-like domain"/>
    <property type="match status" value="1"/>
</dbReference>
<feature type="signal peptide" evidence="6">
    <location>
        <begin position="1"/>
        <end position="28"/>
    </location>
</feature>